<comment type="caution">
    <text evidence="4">The sequence shown here is derived from an EMBL/GenBank/DDBJ whole genome shotgun (WGS) entry which is preliminary data.</text>
</comment>
<feature type="domain" description="DUF4174" evidence="3">
    <location>
        <begin position="27"/>
        <end position="145"/>
    </location>
</feature>
<accession>A0ABR7QCF4</accession>
<feature type="chain" id="PRO_5046229656" evidence="2">
    <location>
        <begin position="25"/>
        <end position="149"/>
    </location>
</feature>
<dbReference type="InterPro" id="IPR025232">
    <property type="entry name" value="DUF4174"/>
</dbReference>
<name>A0ABR7QCF4_9FLAO</name>
<reference evidence="4 5" key="1">
    <citation type="submission" date="2020-07" db="EMBL/GenBank/DDBJ databases">
        <title>Description of Kordia aestuariivivens sp. nov., isolated from a tidal flat.</title>
        <authorList>
            <person name="Park S."/>
            <person name="Yoon J.-H."/>
        </authorList>
    </citation>
    <scope>NUCLEOTIDE SEQUENCE [LARGE SCALE GENOMIC DNA]</scope>
    <source>
        <strain evidence="4 5">YSTF-M3</strain>
    </source>
</reference>
<gene>
    <name evidence="4" type="ORF">H2O64_16390</name>
</gene>
<sequence length="149" mass="17569">MFKTIKNQLILLLISCFSIMNMNAQDLKKHQWENRIIIIKATDIASKKQQQQLKEFRDASEEMIDRRFVVYVITRDDFRLINYKNSALNTSGKISEKLKNSLNPKEDFEVFLIGLDSGIKLQQTEVLTKIDLFKIVDSMPMRRNELRKN</sequence>
<evidence type="ECO:0000313" key="5">
    <source>
        <dbReference type="Proteomes" id="UP000619238"/>
    </source>
</evidence>
<organism evidence="4 5">
    <name type="scientific">Kordia aestuariivivens</name>
    <dbReference type="NCBI Taxonomy" id="2759037"/>
    <lineage>
        <taxon>Bacteria</taxon>
        <taxon>Pseudomonadati</taxon>
        <taxon>Bacteroidota</taxon>
        <taxon>Flavobacteriia</taxon>
        <taxon>Flavobacteriales</taxon>
        <taxon>Flavobacteriaceae</taxon>
        <taxon>Kordia</taxon>
    </lineage>
</organism>
<proteinExistence type="predicted"/>
<dbReference type="EMBL" id="JACGWS010000010">
    <property type="protein sequence ID" value="MBC8756254.1"/>
    <property type="molecule type" value="Genomic_DNA"/>
</dbReference>
<feature type="signal peptide" evidence="2">
    <location>
        <begin position="1"/>
        <end position="24"/>
    </location>
</feature>
<evidence type="ECO:0000313" key="4">
    <source>
        <dbReference type="EMBL" id="MBC8756254.1"/>
    </source>
</evidence>
<dbReference type="Pfam" id="PF13778">
    <property type="entry name" value="DUF4174"/>
    <property type="match status" value="1"/>
</dbReference>
<keyword evidence="1 2" id="KW-0732">Signal</keyword>
<evidence type="ECO:0000259" key="3">
    <source>
        <dbReference type="Pfam" id="PF13778"/>
    </source>
</evidence>
<keyword evidence="5" id="KW-1185">Reference proteome</keyword>
<evidence type="ECO:0000256" key="1">
    <source>
        <dbReference type="ARBA" id="ARBA00022729"/>
    </source>
</evidence>
<evidence type="ECO:0000256" key="2">
    <source>
        <dbReference type="SAM" id="SignalP"/>
    </source>
</evidence>
<protein>
    <submittedName>
        <fullName evidence="4">DUF4174 domain-containing protein</fullName>
    </submittedName>
</protein>
<dbReference type="Proteomes" id="UP000619238">
    <property type="component" value="Unassembled WGS sequence"/>
</dbReference>